<dbReference type="EMBL" id="ABJB011089358">
    <property type="status" value="NOT_ANNOTATED_CDS"/>
    <property type="molecule type" value="Genomic_DNA"/>
</dbReference>
<evidence type="ECO:0000313" key="1">
    <source>
        <dbReference type="EMBL" id="EEC18842.1"/>
    </source>
</evidence>
<dbReference type="InParanoid" id="B7QJ20"/>
<sequence length="121" mass="13440">MHFVAIYCHLLQVEELGLHSQVLPVASSSPAGKQQLVLAKGRLGPLPISFGRLLWPGSPFTTPLLVPLLKDLFWAGTPGEDQDESVHDFTVRRFNRQVRLGKACSALFSGKLSHFLDKEYL</sequence>
<gene>
    <name evidence="1" type="ORF">IscW_ISCW023396</name>
</gene>
<dbReference type="PaxDb" id="6945-B7QJ20"/>
<dbReference type="STRING" id="6945.B7QJ20"/>
<dbReference type="Gene3D" id="3.50.50.60">
    <property type="entry name" value="FAD/NAD(P)-binding domain"/>
    <property type="match status" value="1"/>
</dbReference>
<keyword evidence="3" id="KW-1185">Reference proteome</keyword>
<reference evidence="1 3" key="1">
    <citation type="submission" date="2008-03" db="EMBL/GenBank/DDBJ databases">
        <title>Annotation of Ixodes scapularis.</title>
        <authorList>
            <consortium name="Ixodes scapularis Genome Project Consortium"/>
            <person name="Caler E."/>
            <person name="Hannick L.I."/>
            <person name="Bidwell S."/>
            <person name="Joardar V."/>
            <person name="Thiagarajan M."/>
            <person name="Amedeo P."/>
            <person name="Galinsky K.J."/>
            <person name="Schobel S."/>
            <person name="Inman J."/>
            <person name="Hostetler J."/>
            <person name="Miller J."/>
            <person name="Hammond M."/>
            <person name="Megy K."/>
            <person name="Lawson D."/>
            <person name="Kodira C."/>
            <person name="Sutton G."/>
            <person name="Meyer J."/>
            <person name="Hill C.A."/>
            <person name="Birren B."/>
            <person name="Nene V."/>
            <person name="Collins F."/>
            <person name="Alarcon-Chaidez F."/>
            <person name="Wikel S."/>
            <person name="Strausberg R."/>
        </authorList>
    </citation>
    <scope>NUCLEOTIDE SEQUENCE [LARGE SCALE GENOMIC DNA]</scope>
    <source>
        <strain evidence="3">Wikel</strain>
        <strain evidence="1">Wikel colony</strain>
    </source>
</reference>
<dbReference type="EMBL" id="DS949082">
    <property type="protein sequence ID" value="EEC18842.1"/>
    <property type="molecule type" value="Genomic_DNA"/>
</dbReference>
<dbReference type="OrthoDB" id="419752at2759"/>
<dbReference type="Proteomes" id="UP000001555">
    <property type="component" value="Unassembled WGS sequence"/>
</dbReference>
<dbReference type="HOGENOM" id="CLU_2040667_0_0_1"/>
<evidence type="ECO:0007829" key="4">
    <source>
        <dbReference type="PeptideAtlas" id="B7QJ20"/>
    </source>
</evidence>
<dbReference type="InterPro" id="IPR036188">
    <property type="entry name" value="FAD/NAD-bd_sf"/>
</dbReference>
<accession>B7QJ20</accession>
<organism>
    <name type="scientific">Ixodes scapularis</name>
    <name type="common">Black-legged tick</name>
    <name type="synonym">Deer tick</name>
    <dbReference type="NCBI Taxonomy" id="6945"/>
    <lineage>
        <taxon>Eukaryota</taxon>
        <taxon>Metazoa</taxon>
        <taxon>Ecdysozoa</taxon>
        <taxon>Arthropoda</taxon>
        <taxon>Chelicerata</taxon>
        <taxon>Arachnida</taxon>
        <taxon>Acari</taxon>
        <taxon>Parasitiformes</taxon>
        <taxon>Ixodida</taxon>
        <taxon>Ixodoidea</taxon>
        <taxon>Ixodidae</taxon>
        <taxon>Ixodinae</taxon>
        <taxon>Ixodes</taxon>
    </lineage>
</organism>
<reference evidence="2" key="2">
    <citation type="submission" date="2020-05" db="UniProtKB">
        <authorList>
            <consortium name="EnsemblMetazoa"/>
        </authorList>
    </citation>
    <scope>IDENTIFICATION</scope>
    <source>
        <strain evidence="2">wikel</strain>
    </source>
</reference>
<dbReference type="VEuPathDB" id="VectorBase:ISCW023396"/>
<evidence type="ECO:0000313" key="3">
    <source>
        <dbReference type="Proteomes" id="UP000001555"/>
    </source>
</evidence>
<dbReference type="AlphaFoldDB" id="B7QJ20"/>
<dbReference type="EnsemblMetazoa" id="ISCW023396-RA">
    <property type="protein sequence ID" value="ISCW023396-PA"/>
    <property type="gene ID" value="ISCW023396"/>
</dbReference>
<dbReference type="VEuPathDB" id="VectorBase:ISCP_026720"/>
<evidence type="ECO:0000313" key="2">
    <source>
        <dbReference type="EnsemblMetazoa" id="ISCW023396-PA"/>
    </source>
</evidence>
<keyword evidence="4" id="KW-1267">Proteomics identification</keyword>
<name>B7QJ20_IXOSC</name>
<proteinExistence type="evidence at protein level"/>
<dbReference type="VEuPathDB" id="VectorBase:ISCI023396"/>
<protein>
    <submittedName>
        <fullName evidence="1 2">Protoporphyrinogen oxidase, putative</fullName>
    </submittedName>
</protein>